<keyword evidence="3" id="KW-0812">Transmembrane</keyword>
<dbReference type="PANTHER" id="PTHR33393:SF12">
    <property type="entry name" value="CAPSULE BIOSYNTHESIS PROTEIN CAPA"/>
    <property type="match status" value="1"/>
</dbReference>
<evidence type="ECO:0000256" key="2">
    <source>
        <dbReference type="SAM" id="MobiDB-lite"/>
    </source>
</evidence>
<evidence type="ECO:0000313" key="6">
    <source>
        <dbReference type="Proteomes" id="UP001198612"/>
    </source>
</evidence>
<dbReference type="SMART" id="SM00854">
    <property type="entry name" value="PGA_cap"/>
    <property type="match status" value="1"/>
</dbReference>
<reference evidence="5 6" key="1">
    <citation type="submission" date="2021-10" db="EMBL/GenBank/DDBJ databases">
        <title>Anaerobic single-cell dispensing facilitates the cultivation of human gut bacteria.</title>
        <authorList>
            <person name="Afrizal A."/>
        </authorList>
    </citation>
    <scope>NUCLEOTIDE SEQUENCE [LARGE SCALE GENOMIC DNA]</scope>
    <source>
        <strain evidence="5 6">CLA-AA-H217</strain>
    </source>
</reference>
<dbReference type="Gene3D" id="3.60.21.10">
    <property type="match status" value="1"/>
</dbReference>
<feature type="compositionally biased region" description="Acidic residues" evidence="2">
    <location>
        <begin position="502"/>
        <end position="549"/>
    </location>
</feature>
<evidence type="ECO:0000313" key="5">
    <source>
        <dbReference type="EMBL" id="MCC2228811.1"/>
    </source>
</evidence>
<evidence type="ECO:0000256" key="1">
    <source>
        <dbReference type="ARBA" id="ARBA00005662"/>
    </source>
</evidence>
<dbReference type="SUPFAM" id="SSF56300">
    <property type="entry name" value="Metallo-dependent phosphatases"/>
    <property type="match status" value="1"/>
</dbReference>
<dbReference type="EMBL" id="JAJEQQ010000024">
    <property type="protein sequence ID" value="MCC2228811.1"/>
    <property type="molecule type" value="Genomic_DNA"/>
</dbReference>
<comment type="caution">
    <text evidence="5">The sequence shown here is derived from an EMBL/GenBank/DDBJ whole genome shotgun (WGS) entry which is preliminary data.</text>
</comment>
<dbReference type="RefSeq" id="WP_227589028.1">
    <property type="nucleotide sequence ID" value="NZ_JAJEQQ010000024.1"/>
</dbReference>
<feature type="domain" description="Capsule synthesis protein CapA" evidence="4">
    <location>
        <begin position="101"/>
        <end position="348"/>
    </location>
</feature>
<keyword evidence="6" id="KW-1185">Reference proteome</keyword>
<dbReference type="PANTHER" id="PTHR33393">
    <property type="entry name" value="POLYGLUTAMINE SYNTHESIS ACCESSORY PROTEIN RV0574C-RELATED"/>
    <property type="match status" value="1"/>
</dbReference>
<dbReference type="InterPro" id="IPR052169">
    <property type="entry name" value="CW_Biosynth-Accessory"/>
</dbReference>
<feature type="region of interest" description="Disordered" evidence="2">
    <location>
        <begin position="487"/>
        <end position="549"/>
    </location>
</feature>
<dbReference type="InterPro" id="IPR019079">
    <property type="entry name" value="Capsule_synth_CapA"/>
</dbReference>
<feature type="transmembrane region" description="Helical" evidence="3">
    <location>
        <begin position="49"/>
        <end position="68"/>
    </location>
</feature>
<protein>
    <submittedName>
        <fullName evidence="5">CapA family protein</fullName>
    </submittedName>
</protein>
<comment type="similarity">
    <text evidence="1">Belongs to the CapA family.</text>
</comment>
<dbReference type="Pfam" id="PF09587">
    <property type="entry name" value="PGA_cap"/>
    <property type="match status" value="1"/>
</dbReference>
<feature type="compositionally biased region" description="Basic and acidic residues" evidence="2">
    <location>
        <begin position="25"/>
        <end position="34"/>
    </location>
</feature>
<organism evidence="5 6">
    <name type="scientific">Blautia fusiformis</name>
    <dbReference type="NCBI Taxonomy" id="2881264"/>
    <lineage>
        <taxon>Bacteria</taxon>
        <taxon>Bacillati</taxon>
        <taxon>Bacillota</taxon>
        <taxon>Clostridia</taxon>
        <taxon>Lachnospirales</taxon>
        <taxon>Lachnospiraceae</taxon>
        <taxon>Blautia</taxon>
    </lineage>
</organism>
<proteinExistence type="inferred from homology"/>
<keyword evidence="3" id="KW-0472">Membrane</keyword>
<sequence length="549" mass="60613">MKFPPNIKIPGSLKGVFKKSSTPEPLRETRRNPKDNIPLNFRERSNARVSLMASVIVLAILVLFFNQLDYRLIRKPAIDAQKKAAAVKAKADQEAADTTASVIAVGDNLYHQSLIDAGASSDGNWNYDKIYTHIQDAIKDADIKMIDQETVFTTDHDSVSSYPSFATPTEVGDAIIKAGFNVVESANNHIDDFGEGFLTDTLNFWKTKYPDVTLLGIHDSQEDADTVKIREVNGIKIAFLDYTYGTNVGGIEGKDYMIDMIRKDKITAMIQKAKQQADCIIFVAHWGTEDETMPNEYEKQWAAYLMEQGVNVIIGGHPHVLQPYGRLTDDKGNETVVFYSLGNFVSTQQKLEELLGGMAKFTIQKTVQDGKTSIEILTPTVEPLVMHYNSDAGEFGPYMLSDYTEELASQNGVQSYIGSGVFTLDNLKKKFNEIMSMNVTPSTGTNLLDVTIDTDLNMIDASGNVVEDTDSITAEKYYADKGIDITSEDFNSADNNSGSTDDSSDDGSYDDSYSDDGSYDDGSYDDGSYDDGSYDDGSYDDGSYDDSEE</sequence>
<dbReference type="InterPro" id="IPR029052">
    <property type="entry name" value="Metallo-depent_PP-like"/>
</dbReference>
<dbReference type="AlphaFoldDB" id="A0AAW4W9W0"/>
<dbReference type="Proteomes" id="UP001198612">
    <property type="component" value="Unassembled WGS sequence"/>
</dbReference>
<evidence type="ECO:0000259" key="4">
    <source>
        <dbReference type="SMART" id="SM00854"/>
    </source>
</evidence>
<accession>A0AAW4W9W0</accession>
<keyword evidence="3" id="KW-1133">Transmembrane helix</keyword>
<evidence type="ECO:0000256" key="3">
    <source>
        <dbReference type="SAM" id="Phobius"/>
    </source>
</evidence>
<feature type="region of interest" description="Disordered" evidence="2">
    <location>
        <begin position="17"/>
        <end position="38"/>
    </location>
</feature>
<gene>
    <name evidence="5" type="ORF">LKD40_13520</name>
</gene>
<dbReference type="CDD" id="cd07381">
    <property type="entry name" value="MPP_CapA"/>
    <property type="match status" value="1"/>
</dbReference>
<name>A0AAW4W9W0_9FIRM</name>